<gene>
    <name evidence="4" type="ORF">DL238_03680</name>
</gene>
<dbReference type="CDD" id="cd05907">
    <property type="entry name" value="VL_LC_FACS_like"/>
    <property type="match status" value="1"/>
</dbReference>
<dbReference type="AlphaFoldDB" id="A0A395LKC2"/>
<keyword evidence="4" id="KW-0436">Ligase</keyword>
<comment type="caution">
    <text evidence="4">The sequence shown here is derived from an EMBL/GenBank/DDBJ whole genome shotgun (WGS) entry which is preliminary data.</text>
</comment>
<dbReference type="SUPFAM" id="SSF56801">
    <property type="entry name" value="Acetyl-CoA synthetase-like"/>
    <property type="match status" value="1"/>
</dbReference>
<keyword evidence="2" id="KW-0067">ATP-binding</keyword>
<dbReference type="Proteomes" id="UP000254101">
    <property type="component" value="Unassembled WGS sequence"/>
</dbReference>
<sequence length="603" mass="66339">MTQLQEIERASNLVSLFLKRADEGGEKPFLGRKVAGEWQTISWREVADQVCILAENLRGLGITDGDRVMLVSENRPEWCIADLAIMAAGCITVPAYITNTERDHIHILDNSGAKAVIVSSNKLSGPLIPAIFHTGIAEHIIPIESVRGYQGGNLACHSWSSMIEGDAGAARKAVEARLQNIGRKDTACIIYTSGTGGAPRGVLQHHGAILCNVAGAADILIDDFNLSDDERFLSFLPLSHAYEHTGGQFLPIGVGAQIYYAEGLEKLASNIEETSPTVMVVVPRLFEVLRTRIMKQIGKQGGAASFLMDRALEIEERTDANGKKRLRDKPMDLLVGRLLRPKIRQKFGGRIKAMVSGGAPLNPEVGTFFQALGLPMMQGYGQTEAGPVISCNRPSAGVSMDTVGPPMKGVKIKIAEDGEILCRGELVMHGYWQNQAETDRALQDGWLHTGDIGHVDERGRIVITDRKKDMIVNDKGDNVAPQKVEGMLTLQPEIGQAMVAGDRRPYIVGLIVPDAEWALDWCKANGKQMDCSKVHEHPEFRAAIRNAVDRVNKELSVVEKVRGFAFADEPFSIENEEMTPSMKIRRHKIRERYGDRLDGLYRH</sequence>
<keyword evidence="5" id="KW-1185">Reference proteome</keyword>
<accession>A0A395LKC2</accession>
<dbReference type="Gene3D" id="3.40.50.12780">
    <property type="entry name" value="N-terminal domain of ligase-like"/>
    <property type="match status" value="1"/>
</dbReference>
<reference evidence="4 5" key="1">
    <citation type="submission" date="2018-07" db="EMBL/GenBank/DDBJ databases">
        <title>Erythrobacter nanhaiensis sp. nov., a novel member of the genus Erythrobacter isolated from the South China Sea.</title>
        <authorList>
            <person name="Chen X."/>
            <person name="Liu J."/>
        </authorList>
    </citation>
    <scope>NUCLEOTIDE SEQUENCE [LARGE SCALE GENOMIC DNA]</scope>
    <source>
        <strain evidence="4 5">S-5</strain>
    </source>
</reference>
<dbReference type="Pfam" id="PF23562">
    <property type="entry name" value="AMP-binding_C_3"/>
    <property type="match status" value="1"/>
</dbReference>
<proteinExistence type="predicted"/>
<dbReference type="OrthoDB" id="9803968at2"/>
<dbReference type="GO" id="GO:0004467">
    <property type="term" value="F:long-chain fatty acid-CoA ligase activity"/>
    <property type="evidence" value="ECO:0007669"/>
    <property type="project" value="TreeGrafter"/>
</dbReference>
<dbReference type="InterPro" id="IPR000873">
    <property type="entry name" value="AMP-dep_synth/lig_dom"/>
</dbReference>
<dbReference type="RefSeq" id="WP_115491019.1">
    <property type="nucleotide sequence ID" value="NZ_JACHWW010000001.1"/>
</dbReference>
<organism evidence="4 5">
    <name type="scientific">Alteriqipengyuania lutimaris</name>
    <dbReference type="NCBI Taxonomy" id="1538146"/>
    <lineage>
        <taxon>Bacteria</taxon>
        <taxon>Pseudomonadati</taxon>
        <taxon>Pseudomonadota</taxon>
        <taxon>Alphaproteobacteria</taxon>
        <taxon>Sphingomonadales</taxon>
        <taxon>Erythrobacteraceae</taxon>
        <taxon>Alteriqipengyuania</taxon>
    </lineage>
</organism>
<feature type="domain" description="AMP-dependent synthetase/ligase" evidence="3">
    <location>
        <begin position="20"/>
        <end position="432"/>
    </location>
</feature>
<protein>
    <submittedName>
        <fullName evidence="4">Long-chain fatty acid--CoA ligase</fullName>
    </submittedName>
</protein>
<evidence type="ECO:0000313" key="4">
    <source>
        <dbReference type="EMBL" id="RDS76797.1"/>
    </source>
</evidence>
<evidence type="ECO:0000256" key="1">
    <source>
        <dbReference type="ARBA" id="ARBA00022741"/>
    </source>
</evidence>
<evidence type="ECO:0000256" key="2">
    <source>
        <dbReference type="ARBA" id="ARBA00022840"/>
    </source>
</evidence>
<dbReference type="PANTHER" id="PTHR43272:SF33">
    <property type="entry name" value="AMP-BINDING DOMAIN-CONTAINING PROTEIN-RELATED"/>
    <property type="match status" value="1"/>
</dbReference>
<keyword evidence="1" id="KW-0547">Nucleotide-binding</keyword>
<dbReference type="GO" id="GO:0005524">
    <property type="term" value="F:ATP binding"/>
    <property type="evidence" value="ECO:0007669"/>
    <property type="project" value="UniProtKB-KW"/>
</dbReference>
<evidence type="ECO:0000259" key="3">
    <source>
        <dbReference type="Pfam" id="PF00501"/>
    </source>
</evidence>
<dbReference type="PANTHER" id="PTHR43272">
    <property type="entry name" value="LONG-CHAIN-FATTY-ACID--COA LIGASE"/>
    <property type="match status" value="1"/>
</dbReference>
<name>A0A395LKC2_9SPHN</name>
<dbReference type="GO" id="GO:0016020">
    <property type="term" value="C:membrane"/>
    <property type="evidence" value="ECO:0007669"/>
    <property type="project" value="TreeGrafter"/>
</dbReference>
<dbReference type="Pfam" id="PF00501">
    <property type="entry name" value="AMP-binding"/>
    <property type="match status" value="1"/>
</dbReference>
<evidence type="ECO:0000313" key="5">
    <source>
        <dbReference type="Proteomes" id="UP000254101"/>
    </source>
</evidence>
<dbReference type="EMBL" id="QRBB01000001">
    <property type="protein sequence ID" value="RDS76797.1"/>
    <property type="molecule type" value="Genomic_DNA"/>
</dbReference>
<dbReference type="InterPro" id="IPR042099">
    <property type="entry name" value="ANL_N_sf"/>
</dbReference>